<organism evidence="2 3">
    <name type="scientific">Leersia perrieri</name>
    <dbReference type="NCBI Taxonomy" id="77586"/>
    <lineage>
        <taxon>Eukaryota</taxon>
        <taxon>Viridiplantae</taxon>
        <taxon>Streptophyta</taxon>
        <taxon>Embryophyta</taxon>
        <taxon>Tracheophyta</taxon>
        <taxon>Spermatophyta</taxon>
        <taxon>Magnoliopsida</taxon>
        <taxon>Liliopsida</taxon>
        <taxon>Poales</taxon>
        <taxon>Poaceae</taxon>
        <taxon>BOP clade</taxon>
        <taxon>Oryzoideae</taxon>
        <taxon>Oryzeae</taxon>
        <taxon>Oryzinae</taxon>
        <taxon>Leersia</taxon>
    </lineage>
</organism>
<keyword evidence="3" id="KW-1185">Reference proteome</keyword>
<evidence type="ECO:0000313" key="2">
    <source>
        <dbReference type="EnsemblPlants" id="LPERR10G04430.1"/>
    </source>
</evidence>
<evidence type="ECO:0000259" key="1">
    <source>
        <dbReference type="Pfam" id="PF12937"/>
    </source>
</evidence>
<dbReference type="Pfam" id="PF12937">
    <property type="entry name" value="F-box-like"/>
    <property type="match status" value="1"/>
</dbReference>
<sequence length="287" mass="32638">MVPCRQGWLSHGIKRVKRASSTGDNHTNGLPLTDDILLHIFAVFLSMSDLIRCAATCSQCRRLVSRNASYICRSMPRLNSFVYSLAIGFFYQKKDKEDGLCEAPIVVRLFMRFRQASMAWLFSEERFRSARLVACRKGRLILDLRRASLAAVLSLVVYNPMTGEVFLPPLFGDKLWNGWGSAEDVVSINLRPFLPYGMTLVQLHGVCEQSGLIFFAACSNWLGNITWRMYMLDLQKKVVQLLDVDNHCRGPENCKRFFPYEMDQAAYLMLLGGGDFTQADDRHVSLV</sequence>
<accession>A0A0D9XIQ1</accession>
<dbReference type="SUPFAM" id="SSF81383">
    <property type="entry name" value="F-box domain"/>
    <property type="match status" value="1"/>
</dbReference>
<dbReference type="AlphaFoldDB" id="A0A0D9XIQ1"/>
<dbReference type="Gene3D" id="1.20.1280.50">
    <property type="match status" value="1"/>
</dbReference>
<dbReference type="HOGENOM" id="CLU_970983_0_0_1"/>
<name>A0A0D9XIQ1_9ORYZ</name>
<reference evidence="2" key="3">
    <citation type="submission" date="2015-04" db="UniProtKB">
        <authorList>
            <consortium name="EnsemblPlants"/>
        </authorList>
    </citation>
    <scope>IDENTIFICATION</scope>
</reference>
<proteinExistence type="predicted"/>
<protein>
    <recommendedName>
        <fullName evidence="1">F-box domain-containing protein</fullName>
    </recommendedName>
</protein>
<dbReference type="Proteomes" id="UP000032180">
    <property type="component" value="Chromosome 10"/>
</dbReference>
<dbReference type="Gramene" id="LPERR10G04430.1">
    <property type="protein sequence ID" value="LPERR10G04430.1"/>
    <property type="gene ID" value="LPERR10G04430"/>
</dbReference>
<reference evidence="2 3" key="1">
    <citation type="submission" date="2012-08" db="EMBL/GenBank/DDBJ databases">
        <title>Oryza genome evolution.</title>
        <authorList>
            <person name="Wing R.A."/>
        </authorList>
    </citation>
    <scope>NUCLEOTIDE SEQUENCE</scope>
</reference>
<dbReference type="PANTHER" id="PTHR36140">
    <property type="entry name" value="F-BOX DOMAIN-CONTAINING PROTEIN-RELATED"/>
    <property type="match status" value="1"/>
</dbReference>
<evidence type="ECO:0000313" key="3">
    <source>
        <dbReference type="Proteomes" id="UP000032180"/>
    </source>
</evidence>
<dbReference type="InterPro" id="IPR036047">
    <property type="entry name" value="F-box-like_dom_sf"/>
</dbReference>
<dbReference type="PANTHER" id="PTHR36140:SF1">
    <property type="entry name" value="F-BOX DOMAIN CONTAINING PROTEIN, EXPRESSED"/>
    <property type="match status" value="1"/>
</dbReference>
<feature type="domain" description="F-box" evidence="1">
    <location>
        <begin position="34"/>
        <end position="67"/>
    </location>
</feature>
<reference evidence="3" key="2">
    <citation type="submission" date="2013-12" db="EMBL/GenBank/DDBJ databases">
        <authorList>
            <person name="Yu Y."/>
            <person name="Lee S."/>
            <person name="de Baynast K."/>
            <person name="Wissotski M."/>
            <person name="Liu L."/>
            <person name="Talag J."/>
            <person name="Goicoechea J."/>
            <person name="Angelova A."/>
            <person name="Jetty R."/>
            <person name="Kudrna D."/>
            <person name="Golser W."/>
            <person name="Rivera L."/>
            <person name="Zhang J."/>
            <person name="Wing R."/>
        </authorList>
    </citation>
    <scope>NUCLEOTIDE SEQUENCE</scope>
</reference>
<dbReference type="EnsemblPlants" id="LPERR10G04430.1">
    <property type="protein sequence ID" value="LPERR10G04430.1"/>
    <property type="gene ID" value="LPERR10G04430"/>
</dbReference>
<dbReference type="InterPro" id="IPR001810">
    <property type="entry name" value="F-box_dom"/>
</dbReference>
<dbReference type="CDD" id="cd09917">
    <property type="entry name" value="F-box_SF"/>
    <property type="match status" value="1"/>
</dbReference>